<keyword evidence="4 6" id="KW-0808">Transferase</keyword>
<dbReference type="HOGENOM" id="CLU_027534_3_0_10"/>
<dbReference type="GO" id="GO:0005737">
    <property type="term" value="C:cytoplasm"/>
    <property type="evidence" value="ECO:0007669"/>
    <property type="project" value="UniProtKB-SubCell"/>
</dbReference>
<dbReference type="Pfam" id="PF05971">
    <property type="entry name" value="Methyltransf_10"/>
    <property type="match status" value="1"/>
</dbReference>
<keyword evidence="5 6" id="KW-0949">S-adenosyl-L-methionine</keyword>
<gene>
    <name evidence="6" type="primary">rlmF</name>
    <name evidence="7" type="ORF">HMPREF9446_01390</name>
</gene>
<dbReference type="CDD" id="cd02440">
    <property type="entry name" value="AdoMet_MTases"/>
    <property type="match status" value="1"/>
</dbReference>
<dbReference type="EMBL" id="AFBN01000025">
    <property type="protein sequence ID" value="EGF58090.1"/>
    <property type="molecule type" value="Genomic_DNA"/>
</dbReference>
<keyword evidence="3 6" id="KW-0489">Methyltransferase</keyword>
<dbReference type="InterPro" id="IPR010286">
    <property type="entry name" value="METTL16/RlmF"/>
</dbReference>
<keyword evidence="8" id="KW-1185">Reference proteome</keyword>
<dbReference type="HAMAP" id="MF_01848">
    <property type="entry name" value="23SrRNA_methyltr_F"/>
    <property type="match status" value="1"/>
</dbReference>
<dbReference type="NCBIfam" id="NF008725">
    <property type="entry name" value="PRK11727.1"/>
    <property type="match status" value="1"/>
</dbReference>
<protein>
    <recommendedName>
        <fullName evidence="6">Ribosomal RNA large subunit methyltransferase F</fullName>
        <ecNumber evidence="6">2.1.1.181</ecNumber>
    </recommendedName>
    <alternativeName>
        <fullName evidence="6">23S rRNA mA1618 methyltransferase</fullName>
    </alternativeName>
    <alternativeName>
        <fullName evidence="6">rRNA adenine N-6-methyltransferase</fullName>
    </alternativeName>
</protein>
<evidence type="ECO:0000256" key="3">
    <source>
        <dbReference type="ARBA" id="ARBA00022603"/>
    </source>
</evidence>
<dbReference type="Proteomes" id="UP000003416">
    <property type="component" value="Unassembled WGS sequence"/>
</dbReference>
<evidence type="ECO:0000256" key="4">
    <source>
        <dbReference type="ARBA" id="ARBA00022679"/>
    </source>
</evidence>
<evidence type="ECO:0000256" key="2">
    <source>
        <dbReference type="ARBA" id="ARBA00022552"/>
    </source>
</evidence>
<dbReference type="InterPro" id="IPR029063">
    <property type="entry name" value="SAM-dependent_MTases_sf"/>
</dbReference>
<dbReference type="STRING" id="763034.HMPREF9446_01390"/>
<dbReference type="InterPro" id="IPR016909">
    <property type="entry name" value="rRNA_lsu_MeTfrase_F"/>
</dbReference>
<comment type="subcellular location">
    <subcellularLocation>
        <location evidence="6">Cytoplasm</location>
    </subcellularLocation>
</comment>
<dbReference type="Gene3D" id="3.40.50.150">
    <property type="entry name" value="Vaccinia Virus protein VP39"/>
    <property type="match status" value="1"/>
</dbReference>
<evidence type="ECO:0000313" key="7">
    <source>
        <dbReference type="EMBL" id="EGF58090.1"/>
    </source>
</evidence>
<comment type="function">
    <text evidence="6">Specifically methylates the adenine in position 1618 of 23S rRNA.</text>
</comment>
<keyword evidence="2 6" id="KW-0698">rRNA processing</keyword>
<organism evidence="7 8">
    <name type="scientific">Bacteroides fluxus YIT 12057</name>
    <dbReference type="NCBI Taxonomy" id="763034"/>
    <lineage>
        <taxon>Bacteria</taxon>
        <taxon>Pseudomonadati</taxon>
        <taxon>Bacteroidota</taxon>
        <taxon>Bacteroidia</taxon>
        <taxon>Bacteroidales</taxon>
        <taxon>Bacteroidaceae</taxon>
        <taxon>Bacteroides</taxon>
    </lineage>
</organism>
<dbReference type="PANTHER" id="PTHR13393">
    <property type="entry name" value="SAM-DEPENDENT METHYLTRANSFERASE"/>
    <property type="match status" value="1"/>
</dbReference>
<proteinExistence type="inferred from homology"/>
<comment type="similarity">
    <text evidence="6">Belongs to the methyltransferase superfamily. METTL16/RlmF family.</text>
</comment>
<sequence>MADKMELHKNNKHQGKYDFPRLIENYQPLKKFVSPNPYGTPTINFFNPQAVKALNKALLITYYGISYWDIPKGYLCPPIPGRADYIHYLADLLQEGNNMGETKPCRCLDIGVGANCIYPIIGHTEYGWTFVGSDIDPVSIENARKIVTCNPVLAHKIELRLQKDSRKILDGIIATEDFFDVTLCNPPFHSSKEAAEEGNLRKLSSLKGKKITKTKLNFGGTSNELWCEGGEVRFLQNMITESRKYQRNCRWFTCLVSKKETLEKLYARLKAVNVAEYRVIPMSQGTKVSRILAWRF</sequence>
<name>F3PRN9_9BACE</name>
<dbReference type="PANTHER" id="PTHR13393:SF0">
    <property type="entry name" value="RNA N6-ADENOSINE-METHYLTRANSFERASE METTL16"/>
    <property type="match status" value="1"/>
</dbReference>
<evidence type="ECO:0000256" key="5">
    <source>
        <dbReference type="ARBA" id="ARBA00022691"/>
    </source>
</evidence>
<accession>F3PRN9</accession>
<comment type="catalytic activity">
    <reaction evidence="6">
        <text>adenosine(1618) in 23S rRNA + S-adenosyl-L-methionine = N(6)-methyladenosine(1618) in 23S rRNA + S-adenosyl-L-homocysteine + H(+)</text>
        <dbReference type="Rhea" id="RHEA:16497"/>
        <dbReference type="Rhea" id="RHEA-COMP:10229"/>
        <dbReference type="Rhea" id="RHEA-COMP:10231"/>
        <dbReference type="ChEBI" id="CHEBI:15378"/>
        <dbReference type="ChEBI" id="CHEBI:57856"/>
        <dbReference type="ChEBI" id="CHEBI:59789"/>
        <dbReference type="ChEBI" id="CHEBI:74411"/>
        <dbReference type="ChEBI" id="CHEBI:74449"/>
        <dbReference type="EC" id="2.1.1.181"/>
    </reaction>
</comment>
<dbReference type="eggNOG" id="COG3129">
    <property type="taxonomic scope" value="Bacteria"/>
</dbReference>
<dbReference type="GeneID" id="86049070"/>
<dbReference type="RefSeq" id="WP_009124618.1">
    <property type="nucleotide sequence ID" value="NZ_GL882623.1"/>
</dbReference>
<evidence type="ECO:0000256" key="1">
    <source>
        <dbReference type="ARBA" id="ARBA00022490"/>
    </source>
</evidence>
<keyword evidence="1 6" id="KW-0963">Cytoplasm</keyword>
<dbReference type="AlphaFoldDB" id="F3PRN9"/>
<dbReference type="PIRSF" id="PIRSF029038">
    <property type="entry name" value="Mtase_YbiN_prd"/>
    <property type="match status" value="1"/>
</dbReference>
<comment type="caution">
    <text evidence="7">The sequence shown here is derived from an EMBL/GenBank/DDBJ whole genome shotgun (WGS) entry which is preliminary data.</text>
</comment>
<evidence type="ECO:0000256" key="6">
    <source>
        <dbReference type="HAMAP-Rule" id="MF_01848"/>
    </source>
</evidence>
<reference evidence="7 8" key="1">
    <citation type="submission" date="2011-02" db="EMBL/GenBank/DDBJ databases">
        <authorList>
            <person name="Weinstock G."/>
            <person name="Sodergren E."/>
            <person name="Clifton S."/>
            <person name="Fulton L."/>
            <person name="Fulton B."/>
            <person name="Courtney L."/>
            <person name="Fronick C."/>
            <person name="Harrison M."/>
            <person name="Strong C."/>
            <person name="Farmer C."/>
            <person name="Delahaunty K."/>
            <person name="Markovic C."/>
            <person name="Hall O."/>
            <person name="Minx P."/>
            <person name="Tomlinson C."/>
            <person name="Mitreva M."/>
            <person name="Hou S."/>
            <person name="Chen J."/>
            <person name="Wollam A."/>
            <person name="Pepin K.H."/>
            <person name="Johnson M."/>
            <person name="Bhonagiri V."/>
            <person name="Zhang X."/>
            <person name="Suruliraj S."/>
            <person name="Warren W."/>
            <person name="Chinwalla A."/>
            <person name="Mardis E.R."/>
            <person name="Wilson R.K."/>
        </authorList>
    </citation>
    <scope>NUCLEOTIDE SEQUENCE [LARGE SCALE GENOMIC DNA]</scope>
    <source>
        <strain evidence="7 8">YIT 12057</strain>
    </source>
</reference>
<dbReference type="EC" id="2.1.1.181" evidence="6"/>
<dbReference type="GO" id="GO:0052907">
    <property type="term" value="F:23S rRNA (adenine(1618)-N(6))-methyltransferase activity"/>
    <property type="evidence" value="ECO:0007669"/>
    <property type="project" value="UniProtKB-EC"/>
</dbReference>
<dbReference type="GO" id="GO:0070475">
    <property type="term" value="P:rRNA base methylation"/>
    <property type="evidence" value="ECO:0007669"/>
    <property type="project" value="TreeGrafter"/>
</dbReference>
<dbReference type="SUPFAM" id="SSF53335">
    <property type="entry name" value="S-adenosyl-L-methionine-dependent methyltransferases"/>
    <property type="match status" value="1"/>
</dbReference>
<evidence type="ECO:0000313" key="8">
    <source>
        <dbReference type="Proteomes" id="UP000003416"/>
    </source>
</evidence>